<dbReference type="InterPro" id="IPR016208">
    <property type="entry name" value="Ald_Oxase/xanthine_DH-like"/>
</dbReference>
<dbReference type="EMBL" id="JBHRTK010000031">
    <property type="protein sequence ID" value="MFC3208935.1"/>
    <property type="molecule type" value="Genomic_DNA"/>
</dbReference>
<dbReference type="InterPro" id="IPR008274">
    <property type="entry name" value="AldOxase/xan_DH_MoCoBD1"/>
</dbReference>
<dbReference type="PANTHER" id="PTHR11908:SF132">
    <property type="entry name" value="ALDEHYDE OXIDASE 1-RELATED"/>
    <property type="match status" value="1"/>
</dbReference>
<keyword evidence="6" id="KW-1185">Reference proteome</keyword>
<name>A0ABV7KF67_9HYPH</name>
<proteinExistence type="predicted"/>
<evidence type="ECO:0000259" key="4">
    <source>
        <dbReference type="SMART" id="SM01008"/>
    </source>
</evidence>
<dbReference type="SUPFAM" id="SSF54665">
    <property type="entry name" value="CO dehydrogenase molybdoprotein N-domain-like"/>
    <property type="match status" value="1"/>
</dbReference>
<dbReference type="Pfam" id="PF02738">
    <property type="entry name" value="MoCoBD_1"/>
    <property type="match status" value="1"/>
</dbReference>
<dbReference type="Pfam" id="PF20256">
    <property type="entry name" value="MoCoBD_2"/>
    <property type="match status" value="1"/>
</dbReference>
<dbReference type="Gene3D" id="3.90.1170.50">
    <property type="entry name" value="Aldehyde oxidase/xanthine dehydrogenase, a/b hammerhead"/>
    <property type="match status" value="1"/>
</dbReference>
<evidence type="ECO:0000256" key="3">
    <source>
        <dbReference type="SAM" id="MobiDB-lite"/>
    </source>
</evidence>
<dbReference type="Proteomes" id="UP001595583">
    <property type="component" value="Unassembled WGS sequence"/>
</dbReference>
<dbReference type="SMART" id="SM01008">
    <property type="entry name" value="Ald_Xan_dh_C"/>
    <property type="match status" value="1"/>
</dbReference>
<evidence type="ECO:0000256" key="1">
    <source>
        <dbReference type="ARBA" id="ARBA00022505"/>
    </source>
</evidence>
<keyword evidence="2" id="KW-0560">Oxidoreductase</keyword>
<feature type="region of interest" description="Disordered" evidence="3">
    <location>
        <begin position="1"/>
        <end position="25"/>
    </location>
</feature>
<feature type="compositionally biased region" description="Basic and acidic residues" evidence="3">
    <location>
        <begin position="15"/>
        <end position="25"/>
    </location>
</feature>
<dbReference type="InterPro" id="IPR000674">
    <property type="entry name" value="Ald_Oxase/Xan_DH_a/b"/>
</dbReference>
<reference evidence="6" key="1">
    <citation type="journal article" date="2019" name="Int. J. Syst. Evol. Microbiol.">
        <title>The Global Catalogue of Microorganisms (GCM) 10K type strain sequencing project: providing services to taxonomists for standard genome sequencing and annotation.</title>
        <authorList>
            <consortium name="The Broad Institute Genomics Platform"/>
            <consortium name="The Broad Institute Genome Sequencing Center for Infectious Disease"/>
            <person name="Wu L."/>
            <person name="Ma J."/>
        </authorList>
    </citation>
    <scope>NUCLEOTIDE SEQUENCE [LARGE SCALE GENOMIC DNA]</scope>
    <source>
        <strain evidence="6">KCTC 52165</strain>
    </source>
</reference>
<evidence type="ECO:0000256" key="2">
    <source>
        <dbReference type="ARBA" id="ARBA00023002"/>
    </source>
</evidence>
<dbReference type="SUPFAM" id="SSF56003">
    <property type="entry name" value="Molybdenum cofactor-binding domain"/>
    <property type="match status" value="1"/>
</dbReference>
<dbReference type="Pfam" id="PF01315">
    <property type="entry name" value="Ald_Xan_dh_C"/>
    <property type="match status" value="1"/>
</dbReference>
<protein>
    <submittedName>
        <fullName evidence="5">Xanthine dehydrogenase family protein molybdopterin-binding subunit</fullName>
    </submittedName>
</protein>
<dbReference type="InterPro" id="IPR036856">
    <property type="entry name" value="Ald_Oxase/Xan_DH_a/b_sf"/>
</dbReference>
<dbReference type="InterPro" id="IPR037165">
    <property type="entry name" value="AldOxase/xan_DH_Mopterin-bd_sf"/>
</dbReference>
<organism evidence="5 6">
    <name type="scientific">Aquamicrobium soli</name>
    <dbReference type="NCBI Taxonomy" id="1811518"/>
    <lineage>
        <taxon>Bacteria</taxon>
        <taxon>Pseudomonadati</taxon>
        <taxon>Pseudomonadota</taxon>
        <taxon>Alphaproteobacteria</taxon>
        <taxon>Hyphomicrobiales</taxon>
        <taxon>Phyllobacteriaceae</taxon>
        <taxon>Aquamicrobium</taxon>
    </lineage>
</organism>
<accession>A0ABV7KF67</accession>
<dbReference type="RefSeq" id="WP_378224915.1">
    <property type="nucleotide sequence ID" value="NZ_JBHRTK010000031.1"/>
</dbReference>
<dbReference type="Gene3D" id="3.30.365.10">
    <property type="entry name" value="Aldehyde oxidase/xanthine dehydrogenase, molybdopterin binding domain"/>
    <property type="match status" value="4"/>
</dbReference>
<dbReference type="InterPro" id="IPR046867">
    <property type="entry name" value="AldOxase/xan_DH_MoCoBD2"/>
</dbReference>
<comment type="caution">
    <text evidence="5">The sequence shown here is derived from an EMBL/GenBank/DDBJ whole genome shotgun (WGS) entry which is preliminary data.</text>
</comment>
<gene>
    <name evidence="5" type="ORF">ACFOHJ_22160</name>
</gene>
<evidence type="ECO:0000313" key="6">
    <source>
        <dbReference type="Proteomes" id="UP001595583"/>
    </source>
</evidence>
<evidence type="ECO:0000313" key="5">
    <source>
        <dbReference type="EMBL" id="MFC3208935.1"/>
    </source>
</evidence>
<keyword evidence="1" id="KW-0500">Molybdenum</keyword>
<feature type="domain" description="Aldehyde oxidase/xanthine dehydrogenase a/b hammerhead" evidence="4">
    <location>
        <begin position="34"/>
        <end position="146"/>
    </location>
</feature>
<dbReference type="PANTHER" id="PTHR11908">
    <property type="entry name" value="XANTHINE DEHYDROGENASE"/>
    <property type="match status" value="1"/>
</dbReference>
<sequence length="794" mass="85708">MTNSTTGTAMGSAPQEEKFIGQNVPRKEDRRFVRGKGCYTDDIVIPGMLHAAFVRSPYGHARIKSIDATAALALPGVVAVITGRELAEFTTPFVCRQEGAPPMEMDALPVDKARFAGDPVACVVAVDRYVAEDGVDLVEVDWEVLPPVLDMYHADDAGMPLVDDKLPSNMHTRESRSYGDIEAAFAAADRVVKADFRTQRLTHVPIETRSVVAVWDDGREELTYYGAAQTAHILRTTLASRLSLSENKVRVISPDVGGGFGLKLPLFREEFTVSAMAMRLKRPIKWVEDRLENLTASNHARDDAVSVEVAVKNDGTILGVRADLWADFGAYAFYPPSYIIHVVGWLLLGAYKIDNYEYTINVALTNKCPAGTLRAPMAIVTWATDGMMHRVAEELGLDPYEVRRKNMITLDDQPYQSAPGYLYEALTLREGFDQTLAEFDIQAFRDAQKRASREGRLIGLGIASVVEPTTYGSAWYKASGDDGSGHEAATVKLEPTGTINVMAGIVGTGQGYETSVAQVVAEALGSDPANVDVRLGDTHIAPYGMGSRGSRGAAAGHGVAYLAAMDLREKVLKIAAHLLQRPVESLRIVKGIIIATDNPGVSLPLAEVARIAYNDPTSLPEGMLPGLEIHRTYDPPFMTFSNATHLCQVEVDPGTGGVEISKYRVLEDAGTLINPMIVDGQVHGGVALGIGQVLLEEIHYDEQGTNITSTLADYLVPTMDTVPMIEVEHVETKNPNTPNGIKGMAEGPVQGAVACVALAIQDALAVTGARLEQLPMTPSRVLEALRESRGCANA</sequence>